<dbReference type="EMBL" id="LT838813">
    <property type="protein sequence ID" value="SMD45817.1"/>
    <property type="molecule type" value="Genomic_DNA"/>
</dbReference>
<dbReference type="GO" id="GO:0009307">
    <property type="term" value="P:DNA restriction-modification system"/>
    <property type="evidence" value="ECO:0007669"/>
    <property type="project" value="UniProtKB-KW"/>
</dbReference>
<dbReference type="OrthoDB" id="9758243at2"/>
<organism evidence="13 14">
    <name type="scientific">Aquiflexum balticum DSM 16537</name>
    <dbReference type="NCBI Taxonomy" id="758820"/>
    <lineage>
        <taxon>Bacteria</taxon>
        <taxon>Pseudomonadati</taxon>
        <taxon>Bacteroidota</taxon>
        <taxon>Cytophagia</taxon>
        <taxon>Cytophagales</taxon>
        <taxon>Cyclobacteriaceae</taxon>
        <taxon>Aquiflexum</taxon>
    </lineage>
</organism>
<dbReference type="AlphaFoldDB" id="A0A1W2HAB3"/>
<keyword evidence="4 10" id="KW-0547">Nucleotide-binding</keyword>
<dbReference type="Pfam" id="PF22679">
    <property type="entry name" value="T1R_D3-like"/>
    <property type="match status" value="1"/>
</dbReference>
<dbReference type="InterPro" id="IPR014001">
    <property type="entry name" value="Helicase_ATP-bd"/>
</dbReference>
<evidence type="ECO:0000259" key="12">
    <source>
        <dbReference type="SMART" id="SM00487"/>
    </source>
</evidence>
<dbReference type="CDD" id="cd22332">
    <property type="entry name" value="HsdR_N"/>
    <property type="match status" value="1"/>
</dbReference>
<comment type="similarity">
    <text evidence="2 10">Belongs to the HsdR family.</text>
</comment>
<accession>A0A1W2HAB3</accession>
<keyword evidence="8 10" id="KW-0067">ATP-binding</keyword>
<keyword evidence="7 10" id="KW-0378">Hydrolase</keyword>
<dbReference type="CDD" id="cd18800">
    <property type="entry name" value="SF2_C_EcoR124I-like"/>
    <property type="match status" value="1"/>
</dbReference>
<reference evidence="14" key="1">
    <citation type="submission" date="2017-04" db="EMBL/GenBank/DDBJ databases">
        <authorList>
            <person name="Varghese N."/>
            <person name="Submissions S."/>
        </authorList>
    </citation>
    <scope>NUCLEOTIDE SEQUENCE [LARGE SCALE GENOMIC DNA]</scope>
    <source>
        <strain evidence="14">DSM 16537</strain>
    </source>
</reference>
<comment type="catalytic activity">
    <reaction evidence="1 10">
        <text>Endonucleolytic cleavage of DNA to give random double-stranded fragments with terminal 5'-phosphates, ATP is simultaneously hydrolyzed.</text>
        <dbReference type="EC" id="3.1.21.3"/>
    </reaction>
</comment>
<dbReference type="Proteomes" id="UP000192333">
    <property type="component" value="Chromosome I"/>
</dbReference>
<dbReference type="Pfam" id="PF04313">
    <property type="entry name" value="HSDR_N"/>
    <property type="match status" value="1"/>
</dbReference>
<keyword evidence="11" id="KW-0175">Coiled coil</keyword>
<sequence length="1054" mass="120988">MSKVGQIERATQNRLVKLFQEVLKYRYLGNFEHEEENSNVDEALLTAFLTKQGHSLSLINKVLFEFKKTVTINTSDDLYQANKNVYAALRYGINVKEEAGQNKQTVYLIDWNNPKENDFAIAEEVTIRGQHSTSGELGRTKRPDIVIYLNGIAIGVLELKRSTVSVSEGIRQNNDNQKHLFIKPFYTTIQLVMAGQDVEGLRYAAIDTSEKYYLKWKEVSEEFNRHDTHLLELTKPIREQSDLADNLLDKHVIEMLGKERLLEILHDFVVYDRGQKKFCRPNQYFGIKAAQEHIRQKEGGIIWHTQGSGKSLTMVWLTKWIREYNPNARVLIITDRDELDKQIEKVFKGVGEDIFRCIPKDGKSGGAVLIEKLNDTKPWLLCSLIHKFGNKDEGADKTKDYDSYLEELKNSLPKDFKPKGDFYVFVDECHRSQSGDLNKAMREILGEKALFIGFTGTPIMQADKKQSITIFGKYIHTYKFDEAVKDGVVLDLRYEARDIEQKITSLDKIDLWFESKTKGLTDFAKIELKQKWGTMKKVFSSVGRLQKIVADILLDMETRERLQNGRGNAILVSDSILNACRFYQLFQDAGFTRCAIVTSFAPSHSDIKGEGEGYTEKLMQYGIYQKMLNGKTTEDFEDEVKKRFIDEPAQMKLLIVVDKLLTGFDAPSATFLYIDKSMRDHGLFQAICRVNRLDGEDKDYGYIIDYKDLFGSLESAYKDFTSKAFEDYDKNDVEGLLGDRLTKGKERLDDALETIKALCEPVVPPKGTQQYIAYFCGNPQLKDDLKDTEPKRVALYKAVISLIRAYANIADQMEDAGYKPTEIEAIKNDLKHFESVRKEIQLASGDWVDLKQYEPAMRHLIDSYIAAEESKKVSAFDDFSLVELLVKEGKGALDKLPDGIKKNKEAMAETIENNLRKVIIEESPTNPIYYEKMSVLLDELIKLRNEEAGEYEKYLEEILKLAVKIKEPGTSPEYPSTINTQGKRALYDNLDRDEPLTIAMDSAVIYGKYDDWEGTLSKEKHLKNKVVKPVLKNYNKLEKLDPIFEVIKQQKEYK</sequence>
<dbReference type="STRING" id="758820.SAMN00777080_4488"/>
<dbReference type="EC" id="3.1.21.3" evidence="10"/>
<dbReference type="NCBIfam" id="TIGR00348">
    <property type="entry name" value="hsdR"/>
    <property type="match status" value="1"/>
</dbReference>
<evidence type="ECO:0000256" key="6">
    <source>
        <dbReference type="ARBA" id="ARBA00022759"/>
    </source>
</evidence>
<dbReference type="InterPro" id="IPR040980">
    <property type="entry name" value="SWI2_SNF2"/>
</dbReference>
<keyword evidence="14" id="KW-1185">Reference proteome</keyword>
<evidence type="ECO:0000256" key="9">
    <source>
        <dbReference type="ARBA" id="ARBA00023125"/>
    </source>
</evidence>
<dbReference type="Gene3D" id="3.40.50.300">
    <property type="entry name" value="P-loop containing nucleotide triphosphate hydrolases"/>
    <property type="match status" value="2"/>
</dbReference>
<comment type="subunit">
    <text evidence="10">The type I restriction/modification system is composed of three polypeptides R, M and S.</text>
</comment>
<evidence type="ECO:0000256" key="8">
    <source>
        <dbReference type="ARBA" id="ARBA00022840"/>
    </source>
</evidence>
<gene>
    <name evidence="13" type="ORF">SAMN00777080_4488</name>
</gene>
<dbReference type="GO" id="GO:0003677">
    <property type="term" value="F:DNA binding"/>
    <property type="evidence" value="ECO:0007669"/>
    <property type="project" value="UniProtKB-KW"/>
</dbReference>
<keyword evidence="5 10" id="KW-0680">Restriction system</keyword>
<evidence type="ECO:0000256" key="7">
    <source>
        <dbReference type="ARBA" id="ARBA00022801"/>
    </source>
</evidence>
<evidence type="ECO:0000256" key="10">
    <source>
        <dbReference type="RuleBase" id="RU364115"/>
    </source>
</evidence>
<name>A0A1W2HAB3_9BACT</name>
<dbReference type="InterPro" id="IPR004473">
    <property type="entry name" value="Restrct_endonuc_typeI_HsdR"/>
</dbReference>
<dbReference type="SMART" id="SM00487">
    <property type="entry name" value="DEXDc"/>
    <property type="match status" value="1"/>
</dbReference>
<feature type="domain" description="Helicase ATP-binding" evidence="12">
    <location>
        <begin position="274"/>
        <end position="495"/>
    </location>
</feature>
<dbReference type="RefSeq" id="WP_084122791.1">
    <property type="nucleotide sequence ID" value="NZ_LT838813.1"/>
</dbReference>
<evidence type="ECO:0000313" key="14">
    <source>
        <dbReference type="Proteomes" id="UP000192333"/>
    </source>
</evidence>
<dbReference type="PANTHER" id="PTHR30195:SF15">
    <property type="entry name" value="TYPE I RESTRICTION ENZYME HINDI ENDONUCLEASE SUBUNIT"/>
    <property type="match status" value="1"/>
</dbReference>
<dbReference type="PANTHER" id="PTHR30195">
    <property type="entry name" value="TYPE I SITE-SPECIFIC DEOXYRIBONUCLEASE PROTEIN SUBUNIT M AND R"/>
    <property type="match status" value="1"/>
</dbReference>
<dbReference type="Gene3D" id="3.90.1570.50">
    <property type="match status" value="1"/>
</dbReference>
<dbReference type="SUPFAM" id="SSF52540">
    <property type="entry name" value="P-loop containing nucleoside triphosphate hydrolases"/>
    <property type="match status" value="2"/>
</dbReference>
<proteinExistence type="inferred from homology"/>
<dbReference type="Pfam" id="PF18766">
    <property type="entry name" value="SWI2_SNF2"/>
    <property type="match status" value="1"/>
</dbReference>
<protein>
    <recommendedName>
        <fullName evidence="10">Type I restriction enzyme endonuclease subunit</fullName>
        <shortName evidence="10">R protein</shortName>
        <ecNumber evidence="10">3.1.21.3</ecNumber>
    </recommendedName>
</protein>
<keyword evidence="9 10" id="KW-0238">DNA-binding</keyword>
<feature type="coiled-coil region" evidence="11">
    <location>
        <begin position="901"/>
        <end position="957"/>
    </location>
</feature>
<dbReference type="CDD" id="cd18030">
    <property type="entry name" value="DEXHc_RE_I_HsdR"/>
    <property type="match status" value="1"/>
</dbReference>
<keyword evidence="6" id="KW-0255">Endonuclease</keyword>
<dbReference type="InterPro" id="IPR007409">
    <property type="entry name" value="Restrct_endonuc_type1_HsdR_N"/>
</dbReference>
<dbReference type="REBASE" id="196543">
    <property type="entry name" value="Aba17537ORF4493P"/>
</dbReference>
<dbReference type="GO" id="GO:0005524">
    <property type="term" value="F:ATP binding"/>
    <property type="evidence" value="ECO:0007669"/>
    <property type="project" value="UniProtKB-KW"/>
</dbReference>
<evidence type="ECO:0000256" key="1">
    <source>
        <dbReference type="ARBA" id="ARBA00000851"/>
    </source>
</evidence>
<evidence type="ECO:0000256" key="5">
    <source>
        <dbReference type="ARBA" id="ARBA00022747"/>
    </source>
</evidence>
<keyword evidence="3" id="KW-0540">Nuclease</keyword>
<dbReference type="InterPro" id="IPR027417">
    <property type="entry name" value="P-loop_NTPase"/>
</dbReference>
<evidence type="ECO:0000313" key="13">
    <source>
        <dbReference type="EMBL" id="SMD45817.1"/>
    </source>
</evidence>
<evidence type="ECO:0000256" key="2">
    <source>
        <dbReference type="ARBA" id="ARBA00008598"/>
    </source>
</evidence>
<evidence type="ECO:0000256" key="4">
    <source>
        <dbReference type="ARBA" id="ARBA00022741"/>
    </source>
</evidence>
<dbReference type="GO" id="GO:0009035">
    <property type="term" value="F:type I site-specific deoxyribonuclease activity"/>
    <property type="evidence" value="ECO:0007669"/>
    <property type="project" value="UniProtKB-EC"/>
</dbReference>
<evidence type="ECO:0000256" key="3">
    <source>
        <dbReference type="ARBA" id="ARBA00022722"/>
    </source>
</evidence>
<dbReference type="InterPro" id="IPR051268">
    <property type="entry name" value="Type-I_R_enzyme_R_subunit"/>
</dbReference>
<comment type="function">
    <text evidence="10">Subunit R is required for both nuclease and ATPase activities, but not for modification.</text>
</comment>
<evidence type="ECO:0000256" key="11">
    <source>
        <dbReference type="SAM" id="Coils"/>
    </source>
</evidence>
<dbReference type="InterPro" id="IPR055180">
    <property type="entry name" value="HsdR_RecA-like_helicase_dom_2"/>
</dbReference>